<evidence type="ECO:0000256" key="1">
    <source>
        <dbReference type="SAM" id="Phobius"/>
    </source>
</evidence>
<dbReference type="KEGG" id="epl:P4G45_00930"/>
<accession>A0AAU7D7U3</accession>
<dbReference type="RefSeq" id="WP_348267823.1">
    <property type="nucleotide sequence ID" value="NZ_CP121194.1"/>
</dbReference>
<protein>
    <submittedName>
        <fullName evidence="3">CDP-archaeol synthase</fullName>
    </submittedName>
</protein>
<dbReference type="PANTHER" id="PTHR39650">
    <property type="entry name" value="CDP-ARCHAEOL SYNTHASE"/>
    <property type="match status" value="1"/>
</dbReference>
<keyword evidence="1" id="KW-0812">Transmembrane</keyword>
<evidence type="ECO:0000313" key="2">
    <source>
        <dbReference type="EMBL" id="XBH10316.1"/>
    </source>
</evidence>
<dbReference type="EMBL" id="CP121194">
    <property type="protein sequence ID" value="XBH10316.1"/>
    <property type="molecule type" value="Genomic_DNA"/>
</dbReference>
<dbReference type="AlphaFoldDB" id="A0AAU7D7U3"/>
<dbReference type="EMBL" id="CP121195">
    <property type="protein sequence ID" value="XBH13754.1"/>
    <property type="molecule type" value="Genomic_DNA"/>
</dbReference>
<dbReference type="Pfam" id="PF01864">
    <property type="entry name" value="CarS-like"/>
    <property type="match status" value="1"/>
</dbReference>
<reference evidence="3" key="1">
    <citation type="submission" date="2023-03" db="EMBL/GenBank/DDBJ databases">
        <title>Edaphobacter sp.</title>
        <authorList>
            <person name="Huber K.J."/>
            <person name="Papendorf J."/>
            <person name="Pilke C."/>
            <person name="Bunk B."/>
            <person name="Sproeer C."/>
            <person name="Pester M."/>
        </authorList>
    </citation>
    <scope>NUCLEOTIDE SEQUENCE</scope>
    <source>
        <strain evidence="2">DSM 109919</strain>
        <strain evidence="3">DSM 109920</strain>
    </source>
</reference>
<evidence type="ECO:0000313" key="3">
    <source>
        <dbReference type="EMBL" id="XBH13754.1"/>
    </source>
</evidence>
<dbReference type="InterPro" id="IPR032690">
    <property type="entry name" value="CarS"/>
</dbReference>
<keyword evidence="1" id="KW-1133">Transmembrane helix</keyword>
<organism evidence="3">
    <name type="scientific">Edaphobacter paludis</name>
    <dbReference type="NCBI Taxonomy" id="3035702"/>
    <lineage>
        <taxon>Bacteria</taxon>
        <taxon>Pseudomonadati</taxon>
        <taxon>Acidobacteriota</taxon>
        <taxon>Terriglobia</taxon>
        <taxon>Terriglobales</taxon>
        <taxon>Acidobacteriaceae</taxon>
        <taxon>Edaphobacter</taxon>
    </lineage>
</organism>
<name>A0AAU7D7U3_9BACT</name>
<feature type="transmembrane region" description="Helical" evidence="1">
    <location>
        <begin position="134"/>
        <end position="153"/>
    </location>
</feature>
<sequence length="162" mass="17487">MHPKLIIQLLALLGLANGMPVIMNKLMGKRWSYPMDGGARFVDGQPLFGASKTVRGTLVAVLATAAGAPLVGLTWKIGVAAGTAAMAGDLFSSFLKRRMRLHVGDRATGLDQIPESLFPLLACHLRLPLTALDIAAVIVAFLLGEVLLSLLFYRLHLRERPY</sequence>
<proteinExistence type="predicted"/>
<gene>
    <name evidence="2" type="ORF">P4G45_00930</name>
    <name evidence="3" type="ORF">P8936_00935</name>
</gene>
<accession>A0AAU7CYX9</accession>
<keyword evidence="1" id="KW-0472">Membrane</keyword>
<dbReference type="PANTHER" id="PTHR39650:SF1">
    <property type="entry name" value="CDP-ARCHAEOL SYNTHASE"/>
    <property type="match status" value="1"/>
</dbReference>